<gene>
    <name evidence="1" type="ORF">QAD02_010333</name>
</gene>
<sequence length="252" mass="28101">MITDAEPIVGDDLRLTKSNEFSFVVAIEIREPGREEYTFCTGSIISKIHVLTAAHCFEGDERKSVEVLSGSHNLNECKRHRVAKLVTYEMWAKKYQKTFVENIKDANDIAILTLAEKVALPKKKSACFSKKRTENLYGLDARMVGWKTESENSGTNLYDADVTILTTEACNEFINLRNKQERYISEAHLCVIGGPRMVGNIGDSGAPLVYKNKKVLGVLKAVYPDNGPSSPGLNIFTSIDPYKEFIRSSLIG</sequence>
<proteinExistence type="predicted"/>
<reference evidence="1" key="1">
    <citation type="submission" date="2023-04" db="EMBL/GenBank/DDBJ databases">
        <title>A chromosome-level genome assembly of the parasitoid wasp Eretmocerus hayati.</title>
        <authorList>
            <person name="Zhong Y."/>
            <person name="Liu S."/>
            <person name="Liu Y."/>
        </authorList>
    </citation>
    <scope>NUCLEOTIDE SEQUENCE</scope>
    <source>
        <strain evidence="1">ZJU_SS_LIU_2023</strain>
    </source>
</reference>
<comment type="caution">
    <text evidence="1">The sequence shown here is derived from an EMBL/GenBank/DDBJ whole genome shotgun (WGS) entry which is preliminary data.</text>
</comment>
<keyword evidence="2" id="KW-1185">Reference proteome</keyword>
<name>A0ACC2NGF2_9HYME</name>
<evidence type="ECO:0000313" key="2">
    <source>
        <dbReference type="Proteomes" id="UP001239111"/>
    </source>
</evidence>
<dbReference type="Proteomes" id="UP001239111">
    <property type="component" value="Chromosome 4"/>
</dbReference>
<accession>A0ACC2NGF2</accession>
<evidence type="ECO:0000313" key="1">
    <source>
        <dbReference type="EMBL" id="KAJ8668670.1"/>
    </source>
</evidence>
<organism evidence="1 2">
    <name type="scientific">Eretmocerus hayati</name>
    <dbReference type="NCBI Taxonomy" id="131215"/>
    <lineage>
        <taxon>Eukaryota</taxon>
        <taxon>Metazoa</taxon>
        <taxon>Ecdysozoa</taxon>
        <taxon>Arthropoda</taxon>
        <taxon>Hexapoda</taxon>
        <taxon>Insecta</taxon>
        <taxon>Pterygota</taxon>
        <taxon>Neoptera</taxon>
        <taxon>Endopterygota</taxon>
        <taxon>Hymenoptera</taxon>
        <taxon>Apocrita</taxon>
        <taxon>Proctotrupomorpha</taxon>
        <taxon>Chalcidoidea</taxon>
        <taxon>Aphelinidae</taxon>
        <taxon>Aphelininae</taxon>
        <taxon>Eretmocerus</taxon>
    </lineage>
</organism>
<protein>
    <submittedName>
        <fullName evidence="1">Uncharacterized protein</fullName>
    </submittedName>
</protein>
<dbReference type="EMBL" id="CM056744">
    <property type="protein sequence ID" value="KAJ8668670.1"/>
    <property type="molecule type" value="Genomic_DNA"/>
</dbReference>